<dbReference type="EMBL" id="JAACXV010000088">
    <property type="protein sequence ID" value="KAF7283728.1"/>
    <property type="molecule type" value="Genomic_DNA"/>
</dbReference>
<reference evidence="1" key="1">
    <citation type="submission" date="2020-08" db="EMBL/GenBank/DDBJ databases">
        <title>Genome sequencing and assembly of the red palm weevil Rhynchophorus ferrugineus.</title>
        <authorList>
            <person name="Dias G.B."/>
            <person name="Bergman C.M."/>
            <person name="Manee M."/>
        </authorList>
    </citation>
    <scope>NUCLEOTIDE SEQUENCE</scope>
    <source>
        <strain evidence="1">AA-2017</strain>
        <tissue evidence="1">Whole larva</tissue>
    </source>
</reference>
<evidence type="ECO:0000313" key="2">
    <source>
        <dbReference type="Proteomes" id="UP000625711"/>
    </source>
</evidence>
<dbReference type="AlphaFoldDB" id="A0A834IRI8"/>
<accession>A0A834IRI8</accession>
<keyword evidence="2" id="KW-1185">Reference proteome</keyword>
<name>A0A834IRI8_RHYFE</name>
<sequence length="170" mass="18726">MVPDPDTVEPKAQDHPGLDLLDQDLLALDSEALEVNNMVPDPDTVEPKAQDHPGLDLVDLVASNKVQELPGLVLAVLEVKSTAQVQDMAAIKDPEHLYLPFLATERLKEAVVSGPALIKDLPVLQAFPDPVFTRKNSSEYPEAIPDQLQYRNKPLMRTAVTYIKCNIVVK</sequence>
<evidence type="ECO:0000313" key="1">
    <source>
        <dbReference type="EMBL" id="KAF7283728.1"/>
    </source>
</evidence>
<dbReference type="Proteomes" id="UP000625711">
    <property type="component" value="Unassembled WGS sequence"/>
</dbReference>
<comment type="caution">
    <text evidence="1">The sequence shown here is derived from an EMBL/GenBank/DDBJ whole genome shotgun (WGS) entry which is preliminary data.</text>
</comment>
<proteinExistence type="predicted"/>
<protein>
    <submittedName>
        <fullName evidence="1">Uncharacterized protein</fullName>
    </submittedName>
</protein>
<organism evidence="1 2">
    <name type="scientific">Rhynchophorus ferrugineus</name>
    <name type="common">Red palm weevil</name>
    <name type="synonym">Curculio ferrugineus</name>
    <dbReference type="NCBI Taxonomy" id="354439"/>
    <lineage>
        <taxon>Eukaryota</taxon>
        <taxon>Metazoa</taxon>
        <taxon>Ecdysozoa</taxon>
        <taxon>Arthropoda</taxon>
        <taxon>Hexapoda</taxon>
        <taxon>Insecta</taxon>
        <taxon>Pterygota</taxon>
        <taxon>Neoptera</taxon>
        <taxon>Endopterygota</taxon>
        <taxon>Coleoptera</taxon>
        <taxon>Polyphaga</taxon>
        <taxon>Cucujiformia</taxon>
        <taxon>Curculionidae</taxon>
        <taxon>Dryophthorinae</taxon>
        <taxon>Rhynchophorus</taxon>
    </lineage>
</organism>
<gene>
    <name evidence="1" type="ORF">GWI33_022982</name>
</gene>